<protein>
    <submittedName>
        <fullName evidence="1">Uncharacterized protein</fullName>
    </submittedName>
</protein>
<name>A0ABY5TQZ5_9GAMM</name>
<reference evidence="1" key="1">
    <citation type="submission" date="2022-08" db="EMBL/GenBank/DDBJ databases">
        <title>Catabolic pathway analysis in culturable SAR92 clade bacteria reveals their overlooked roles in DMSP degradation in coastal seas.</title>
        <authorList>
            <person name="He X."/>
            <person name="Zhang X."/>
            <person name="Zhang Y."/>
        </authorList>
    </citation>
    <scope>NUCLEOTIDE SEQUENCE</scope>
    <source>
        <strain evidence="1">H455</strain>
    </source>
</reference>
<sequence length="60" mass="6733">MRSSKPIGLIGATWNQQKFSYQGKCLQWINQRYAELDEDQRRPVDAVLAGSGCEGLFSAI</sequence>
<dbReference type="Proteomes" id="UP001059934">
    <property type="component" value="Chromosome"/>
</dbReference>
<dbReference type="EMBL" id="CP103416">
    <property type="protein sequence ID" value="UVW36248.1"/>
    <property type="molecule type" value="Genomic_DNA"/>
</dbReference>
<keyword evidence="2" id="KW-1185">Reference proteome</keyword>
<organism evidence="1 2">
    <name type="scientific">SAR92 clade bacterium H455</name>
    <dbReference type="NCBI Taxonomy" id="2974818"/>
    <lineage>
        <taxon>Bacteria</taxon>
        <taxon>Pseudomonadati</taxon>
        <taxon>Pseudomonadota</taxon>
        <taxon>Gammaproteobacteria</taxon>
        <taxon>Cellvibrionales</taxon>
        <taxon>Porticoccaceae</taxon>
        <taxon>SAR92 clade</taxon>
    </lineage>
</organism>
<gene>
    <name evidence="1" type="ORF">NYF23_06485</name>
</gene>
<evidence type="ECO:0000313" key="2">
    <source>
        <dbReference type="Proteomes" id="UP001059934"/>
    </source>
</evidence>
<accession>A0ABY5TQZ5</accession>
<proteinExistence type="predicted"/>
<evidence type="ECO:0000313" key="1">
    <source>
        <dbReference type="EMBL" id="UVW36248.1"/>
    </source>
</evidence>